<dbReference type="PANTHER" id="PTHR11941:SF27">
    <property type="entry name" value="ETHYLMALONYL-COA DECARBOXYLASE"/>
    <property type="match status" value="1"/>
</dbReference>
<evidence type="ECO:0000256" key="4">
    <source>
        <dbReference type="ARBA" id="ARBA00023239"/>
    </source>
</evidence>
<evidence type="ECO:0000256" key="7">
    <source>
        <dbReference type="ARBA" id="ARBA00038883"/>
    </source>
</evidence>
<gene>
    <name evidence="14" type="ORF">ACFPU1_05630</name>
</gene>
<evidence type="ECO:0000313" key="15">
    <source>
        <dbReference type="Proteomes" id="UP001596142"/>
    </source>
</evidence>
<evidence type="ECO:0000256" key="8">
    <source>
        <dbReference type="ARBA" id="ARBA00039903"/>
    </source>
</evidence>
<evidence type="ECO:0000256" key="9">
    <source>
        <dbReference type="ARBA" id="ARBA00042052"/>
    </source>
</evidence>
<dbReference type="Gene3D" id="3.90.226.10">
    <property type="entry name" value="2-enoyl-CoA Hydratase, Chain A, domain 1"/>
    <property type="match status" value="1"/>
</dbReference>
<dbReference type="CDD" id="cd06558">
    <property type="entry name" value="crotonase-like"/>
    <property type="match status" value="1"/>
</dbReference>
<dbReference type="PANTHER" id="PTHR11941">
    <property type="entry name" value="ENOYL-COA HYDRATASE-RELATED"/>
    <property type="match status" value="1"/>
</dbReference>
<dbReference type="RefSeq" id="WP_054635246.1">
    <property type="nucleotide sequence ID" value="NZ_JBHSOZ010000003.1"/>
</dbReference>
<dbReference type="InterPro" id="IPR029045">
    <property type="entry name" value="ClpP/crotonase-like_dom_sf"/>
</dbReference>
<keyword evidence="15" id="KW-1185">Reference proteome</keyword>
<comment type="catalytic activity">
    <reaction evidence="5">
        <text>(2S)-ethylmalonyl-CoA + H(+) = butanoyl-CoA + CO2</text>
        <dbReference type="Rhea" id="RHEA:32131"/>
        <dbReference type="ChEBI" id="CHEBI:15378"/>
        <dbReference type="ChEBI" id="CHEBI:16526"/>
        <dbReference type="ChEBI" id="CHEBI:57371"/>
        <dbReference type="ChEBI" id="CHEBI:60909"/>
        <dbReference type="EC" id="4.1.1.94"/>
    </reaction>
    <physiologicalReaction direction="left-to-right" evidence="5">
        <dbReference type="Rhea" id="RHEA:32132"/>
    </physiologicalReaction>
</comment>
<evidence type="ECO:0000256" key="3">
    <source>
        <dbReference type="ARBA" id="ARBA00022490"/>
    </source>
</evidence>
<reference evidence="15" key="1">
    <citation type="journal article" date="2019" name="Int. J. Syst. Evol. Microbiol.">
        <title>The Global Catalogue of Microorganisms (GCM) 10K type strain sequencing project: providing services to taxonomists for standard genome sequencing and annotation.</title>
        <authorList>
            <consortium name="The Broad Institute Genomics Platform"/>
            <consortium name="The Broad Institute Genome Sequencing Center for Infectious Disease"/>
            <person name="Wu L."/>
            <person name="Ma J."/>
        </authorList>
    </citation>
    <scope>NUCLEOTIDE SEQUENCE [LARGE SCALE GENOMIC DNA]</scope>
    <source>
        <strain evidence="15">CECT 7184</strain>
    </source>
</reference>
<organism evidence="14 15">
    <name type="scientific">Thalassorhabdus alkalitolerans</name>
    <dbReference type="NCBI Taxonomy" id="2282697"/>
    <lineage>
        <taxon>Bacteria</taxon>
        <taxon>Bacillati</taxon>
        <taxon>Bacillota</taxon>
        <taxon>Bacilli</taxon>
        <taxon>Bacillales</taxon>
        <taxon>Bacillaceae</taxon>
        <taxon>Thalassorhabdus</taxon>
    </lineage>
</organism>
<comment type="function">
    <text evidence="12">Decarboxylates ethylmalonyl-CoA, a potentially toxic metabolite, to form butyryl-CoA, suggesting it might be involved in metabolite proofreading. Acts preferentially on (S)-ethylmalonyl-CoA but also has some activity on the (R)-isomer. Also has methylmalonyl-CoA decarboxylase activity at lower level.</text>
</comment>
<keyword evidence="3" id="KW-0963">Cytoplasm</keyword>
<keyword evidence="4" id="KW-0456">Lyase</keyword>
<dbReference type="Proteomes" id="UP001596142">
    <property type="component" value="Unassembled WGS sequence"/>
</dbReference>
<comment type="subcellular location">
    <subcellularLocation>
        <location evidence="1">Cytoplasm</location>
        <location evidence="1">Cytosol</location>
    </subcellularLocation>
</comment>
<dbReference type="Pfam" id="PF00378">
    <property type="entry name" value="ECH_1"/>
    <property type="match status" value="1"/>
</dbReference>
<evidence type="ECO:0000256" key="1">
    <source>
        <dbReference type="ARBA" id="ARBA00004514"/>
    </source>
</evidence>
<evidence type="ECO:0000313" key="14">
    <source>
        <dbReference type="EMBL" id="MFC5712254.1"/>
    </source>
</evidence>
<dbReference type="InterPro" id="IPR001753">
    <property type="entry name" value="Enoyl-CoA_hydra/iso"/>
</dbReference>
<dbReference type="InterPro" id="IPR018376">
    <property type="entry name" value="Enoyl-CoA_hyd/isom_CS"/>
</dbReference>
<dbReference type="PROSITE" id="PS00166">
    <property type="entry name" value="ENOYL_COA_HYDRATASE"/>
    <property type="match status" value="1"/>
</dbReference>
<protein>
    <recommendedName>
        <fullName evidence="8">Ethylmalonyl-CoA decarboxylase</fullName>
        <ecNumber evidence="7">4.1.1.94</ecNumber>
    </recommendedName>
    <alternativeName>
        <fullName evidence="10">Enoyl-CoA hydratase domain-containing protein 1</fullName>
    </alternativeName>
    <alternativeName>
        <fullName evidence="9">Methylmalonyl-CoA decarboxylase</fullName>
    </alternativeName>
</protein>
<evidence type="ECO:0000256" key="13">
    <source>
        <dbReference type="RuleBase" id="RU003707"/>
    </source>
</evidence>
<comment type="catalytic activity">
    <reaction evidence="6">
        <text>(2R)-ethylmalonyl-CoA + H(+) = butanoyl-CoA + CO2</text>
        <dbReference type="Rhea" id="RHEA:59540"/>
        <dbReference type="ChEBI" id="CHEBI:15378"/>
        <dbReference type="ChEBI" id="CHEBI:16526"/>
        <dbReference type="ChEBI" id="CHEBI:57371"/>
        <dbReference type="ChEBI" id="CHEBI:85316"/>
        <dbReference type="EC" id="4.1.1.94"/>
    </reaction>
    <physiologicalReaction direction="left-to-right" evidence="6">
        <dbReference type="Rhea" id="RHEA:59541"/>
    </physiologicalReaction>
</comment>
<comment type="similarity">
    <text evidence="2 13">Belongs to the enoyl-CoA hydratase/isomerase family.</text>
</comment>
<dbReference type="SUPFAM" id="SSF52096">
    <property type="entry name" value="ClpP/crotonase"/>
    <property type="match status" value="1"/>
</dbReference>
<evidence type="ECO:0000256" key="5">
    <source>
        <dbReference type="ARBA" id="ARBA00036343"/>
    </source>
</evidence>
<evidence type="ECO:0000256" key="12">
    <source>
        <dbReference type="ARBA" id="ARBA00056546"/>
    </source>
</evidence>
<accession>A0ABW0YIV1</accession>
<evidence type="ECO:0000256" key="2">
    <source>
        <dbReference type="ARBA" id="ARBA00005254"/>
    </source>
</evidence>
<comment type="caution">
    <text evidence="14">The sequence shown here is derived from an EMBL/GenBank/DDBJ whole genome shotgun (WGS) entry which is preliminary data.</text>
</comment>
<sequence>MKEKVHIKRLENVAYITINRPEKRNAMDMESMDLLEKKLDEIENNQADKVVAITGAGNEAFCSGGDLSVFHHLRTKEEAHAMLQKMSQVLFRLFLFPKPTVALLNGTAVGGGCEIASACDIRVSAPHAKFGFVQGKLAITTGWGGTSMLLERIEPAKALEIVMTARMYSAKEGKNLGFISSLIEGDFKKESERYLSSYVNLNSDVLAAYKARFTDRIDREKLQQRIEREIDDCSTLWAKDAHHDAVDKFIRK</sequence>
<proteinExistence type="inferred from homology"/>
<evidence type="ECO:0000256" key="11">
    <source>
        <dbReference type="ARBA" id="ARBA00047446"/>
    </source>
</evidence>
<evidence type="ECO:0000256" key="10">
    <source>
        <dbReference type="ARBA" id="ARBA00042182"/>
    </source>
</evidence>
<name>A0ABW0YIV1_9BACI</name>
<evidence type="ECO:0000256" key="6">
    <source>
        <dbReference type="ARBA" id="ARBA00036541"/>
    </source>
</evidence>
<comment type="catalytic activity">
    <reaction evidence="11">
        <text>(S)-methylmalonyl-CoA + H(+) = propanoyl-CoA + CO2</text>
        <dbReference type="Rhea" id="RHEA:61340"/>
        <dbReference type="ChEBI" id="CHEBI:15378"/>
        <dbReference type="ChEBI" id="CHEBI:16526"/>
        <dbReference type="ChEBI" id="CHEBI:57327"/>
        <dbReference type="ChEBI" id="CHEBI:57392"/>
        <dbReference type="EC" id="4.1.1.94"/>
    </reaction>
    <physiologicalReaction direction="left-to-right" evidence="11">
        <dbReference type="Rhea" id="RHEA:61341"/>
    </physiologicalReaction>
</comment>
<dbReference type="EC" id="4.1.1.94" evidence="7"/>
<dbReference type="EMBL" id="JBHSOZ010000003">
    <property type="protein sequence ID" value="MFC5712254.1"/>
    <property type="molecule type" value="Genomic_DNA"/>
</dbReference>